<organism evidence="6 7">
    <name type="scientific">Lymnaea stagnalis</name>
    <name type="common">Great pond snail</name>
    <name type="synonym">Helix stagnalis</name>
    <dbReference type="NCBI Taxonomy" id="6523"/>
    <lineage>
        <taxon>Eukaryota</taxon>
        <taxon>Metazoa</taxon>
        <taxon>Spiralia</taxon>
        <taxon>Lophotrochozoa</taxon>
        <taxon>Mollusca</taxon>
        <taxon>Gastropoda</taxon>
        <taxon>Heterobranchia</taxon>
        <taxon>Euthyneura</taxon>
        <taxon>Panpulmonata</taxon>
        <taxon>Hygrophila</taxon>
        <taxon>Lymnaeoidea</taxon>
        <taxon>Lymnaeidae</taxon>
        <taxon>Lymnaea</taxon>
    </lineage>
</organism>
<protein>
    <recommendedName>
        <fullName evidence="5">AIG1-type G domain-containing protein</fullName>
    </recommendedName>
</protein>
<dbReference type="Pfam" id="PF04548">
    <property type="entry name" value="AIG1"/>
    <property type="match status" value="1"/>
</dbReference>
<feature type="coiled-coil region" evidence="4">
    <location>
        <begin position="303"/>
        <end position="394"/>
    </location>
</feature>
<proteinExistence type="inferred from homology"/>
<evidence type="ECO:0000313" key="6">
    <source>
        <dbReference type="EMBL" id="CAL1546728.1"/>
    </source>
</evidence>
<evidence type="ECO:0000256" key="3">
    <source>
        <dbReference type="ARBA" id="ARBA00023134"/>
    </source>
</evidence>
<dbReference type="Gene3D" id="3.40.50.300">
    <property type="entry name" value="P-loop containing nucleotide triphosphate hydrolases"/>
    <property type="match status" value="1"/>
</dbReference>
<dbReference type="AlphaFoldDB" id="A0AAV2IKW9"/>
<accession>A0AAV2IKW9</accession>
<keyword evidence="7" id="KW-1185">Reference proteome</keyword>
<dbReference type="FunFam" id="3.40.50.300:FF:000840">
    <property type="entry name" value="Immune-associated nucleotide-binding protein 9"/>
    <property type="match status" value="1"/>
</dbReference>
<evidence type="ECO:0000256" key="1">
    <source>
        <dbReference type="ARBA" id="ARBA00008535"/>
    </source>
</evidence>
<dbReference type="EMBL" id="CAXITT010000848">
    <property type="protein sequence ID" value="CAL1546728.1"/>
    <property type="molecule type" value="Genomic_DNA"/>
</dbReference>
<reference evidence="6 7" key="1">
    <citation type="submission" date="2024-04" db="EMBL/GenBank/DDBJ databases">
        <authorList>
            <consortium name="Genoscope - CEA"/>
            <person name="William W."/>
        </authorList>
    </citation>
    <scope>NUCLEOTIDE SEQUENCE [LARGE SCALE GENOMIC DNA]</scope>
</reference>
<dbReference type="PANTHER" id="PTHR10903:SF184">
    <property type="entry name" value="GTP-BINDING PROTEIN A"/>
    <property type="match status" value="1"/>
</dbReference>
<sequence length="441" mass="50638">MSEKPISRRDLDILLIGKTGNGKSATGNTILGRKAFRCEPGVNSVTKAMQYEYSKINGRVLKVVDGPGVCDTEESEEGALKLIFATVQQAIAANPDGYHAFLLVVRFGGRFTAEDVQTVNVLKGVFGEDFVRTYCILMVTCGDSYDPEETGYPSFDDWCRTQNGVFRTLIEECNKRVILFDNRTKDEAKLKAQRDRLIGMVEGLSALGRRYSGEHFEKARKERDRLMVQTKFYQIREESLKETSLVLQELGSVQLKDPDQQLEQLEDLRLRTDSLLTSVKNEDRETGALDAIIKNVAGIMKIIEDQMTNARDATEIKKRQERQRQEIERLRLEREQEQRDLDEEQRRELEERIRLMEEKSRCDQIAMERMVHSQNALRSHAALLENEYRKVKEEKVTEMVSAIFCALRQVADAVLPHLVSLPRRENEAVRGNCRLRAIEDK</sequence>
<name>A0AAV2IKW9_LYMST</name>
<gene>
    <name evidence="6" type="ORF">GSLYS_00020105001</name>
</gene>
<keyword evidence="2" id="KW-0547">Nucleotide-binding</keyword>
<comment type="caution">
    <text evidence="6">The sequence shown here is derived from an EMBL/GenBank/DDBJ whole genome shotgun (WGS) entry which is preliminary data.</text>
</comment>
<evidence type="ECO:0000256" key="4">
    <source>
        <dbReference type="SAM" id="Coils"/>
    </source>
</evidence>
<feature type="domain" description="AIG1-type G" evidence="5">
    <location>
        <begin position="8"/>
        <end position="220"/>
    </location>
</feature>
<evidence type="ECO:0000256" key="2">
    <source>
        <dbReference type="ARBA" id="ARBA00022741"/>
    </source>
</evidence>
<dbReference type="GO" id="GO:0005525">
    <property type="term" value="F:GTP binding"/>
    <property type="evidence" value="ECO:0007669"/>
    <property type="project" value="UniProtKB-KW"/>
</dbReference>
<dbReference type="PANTHER" id="PTHR10903">
    <property type="entry name" value="GTPASE, IMAP FAMILY MEMBER-RELATED"/>
    <property type="match status" value="1"/>
</dbReference>
<dbReference type="PROSITE" id="PS51720">
    <property type="entry name" value="G_AIG1"/>
    <property type="match status" value="1"/>
</dbReference>
<dbReference type="InterPro" id="IPR045058">
    <property type="entry name" value="GIMA/IAN/Toc"/>
</dbReference>
<dbReference type="SUPFAM" id="SSF52540">
    <property type="entry name" value="P-loop containing nucleoside triphosphate hydrolases"/>
    <property type="match status" value="1"/>
</dbReference>
<comment type="similarity">
    <text evidence="1">Belongs to the TRAFAC class TrmE-Era-EngA-EngB-Septin-like GTPase superfamily. AIG1/Toc34/Toc159-like paraseptin GTPase family. IAN subfamily.</text>
</comment>
<dbReference type="InterPro" id="IPR006703">
    <property type="entry name" value="G_AIG1"/>
</dbReference>
<dbReference type="Proteomes" id="UP001497497">
    <property type="component" value="Unassembled WGS sequence"/>
</dbReference>
<dbReference type="InterPro" id="IPR027417">
    <property type="entry name" value="P-loop_NTPase"/>
</dbReference>
<keyword evidence="3" id="KW-0342">GTP-binding</keyword>
<evidence type="ECO:0000313" key="7">
    <source>
        <dbReference type="Proteomes" id="UP001497497"/>
    </source>
</evidence>
<evidence type="ECO:0000259" key="5">
    <source>
        <dbReference type="PROSITE" id="PS51720"/>
    </source>
</evidence>
<keyword evidence="4" id="KW-0175">Coiled coil</keyword>